<comment type="caution">
    <text evidence="4">The sequence shown here is derived from an EMBL/GenBank/DDBJ whole genome shotgun (WGS) entry which is preliminary data.</text>
</comment>
<proteinExistence type="inferred from homology"/>
<dbReference type="Gene3D" id="2.60.120.650">
    <property type="entry name" value="Cupin"/>
    <property type="match status" value="1"/>
</dbReference>
<evidence type="ECO:0000256" key="1">
    <source>
        <dbReference type="ARBA" id="ARBA00006801"/>
    </source>
</evidence>
<name>A0AAW1QLW9_9CHLO</name>
<dbReference type="SUPFAM" id="SSF51197">
    <property type="entry name" value="Clavaminate synthase-like"/>
    <property type="match status" value="1"/>
</dbReference>
<reference evidence="4 5" key="1">
    <citation type="journal article" date="2024" name="Nat. Commun.">
        <title>Phylogenomics reveals the evolutionary origins of lichenization in chlorophyte algae.</title>
        <authorList>
            <person name="Puginier C."/>
            <person name="Libourel C."/>
            <person name="Otte J."/>
            <person name="Skaloud P."/>
            <person name="Haon M."/>
            <person name="Grisel S."/>
            <person name="Petersen M."/>
            <person name="Berrin J.G."/>
            <person name="Delaux P.M."/>
            <person name="Dal Grande F."/>
            <person name="Keller J."/>
        </authorList>
    </citation>
    <scope>NUCLEOTIDE SEQUENCE [LARGE SCALE GENOMIC DNA]</scope>
    <source>
        <strain evidence="4 5">SAG 245.80</strain>
    </source>
</reference>
<dbReference type="Pfam" id="PF13621">
    <property type="entry name" value="Cupin_8"/>
    <property type="match status" value="1"/>
</dbReference>
<keyword evidence="5" id="KW-1185">Reference proteome</keyword>
<dbReference type="GO" id="GO:0005634">
    <property type="term" value="C:nucleus"/>
    <property type="evidence" value="ECO:0007669"/>
    <property type="project" value="TreeGrafter"/>
</dbReference>
<evidence type="ECO:0000313" key="5">
    <source>
        <dbReference type="Proteomes" id="UP001445335"/>
    </source>
</evidence>
<dbReference type="InterPro" id="IPR050910">
    <property type="entry name" value="JMJD6_ArgDemeth/LysHydrox"/>
</dbReference>
<dbReference type="Proteomes" id="UP001445335">
    <property type="component" value="Unassembled WGS sequence"/>
</dbReference>
<evidence type="ECO:0000259" key="3">
    <source>
        <dbReference type="PROSITE" id="PS51184"/>
    </source>
</evidence>
<dbReference type="InterPro" id="IPR003347">
    <property type="entry name" value="JmjC_dom"/>
</dbReference>
<protein>
    <recommendedName>
        <fullName evidence="3">JmjC domain-containing protein</fullName>
    </recommendedName>
</protein>
<accession>A0AAW1QLW9</accession>
<evidence type="ECO:0000313" key="4">
    <source>
        <dbReference type="EMBL" id="KAK9822489.1"/>
    </source>
</evidence>
<dbReference type="GO" id="GO:0016706">
    <property type="term" value="F:2-oxoglutarate-dependent dioxygenase activity"/>
    <property type="evidence" value="ECO:0007669"/>
    <property type="project" value="TreeGrafter"/>
</dbReference>
<dbReference type="AlphaFoldDB" id="A0AAW1QLW9"/>
<dbReference type="SMART" id="SM00558">
    <property type="entry name" value="JmjC"/>
    <property type="match status" value="1"/>
</dbReference>
<organism evidence="4 5">
    <name type="scientific">Elliptochloris bilobata</name>
    <dbReference type="NCBI Taxonomy" id="381761"/>
    <lineage>
        <taxon>Eukaryota</taxon>
        <taxon>Viridiplantae</taxon>
        <taxon>Chlorophyta</taxon>
        <taxon>core chlorophytes</taxon>
        <taxon>Trebouxiophyceae</taxon>
        <taxon>Trebouxiophyceae incertae sedis</taxon>
        <taxon>Elliptochloris clade</taxon>
        <taxon>Elliptochloris</taxon>
    </lineage>
</organism>
<dbReference type="GO" id="GO:0043565">
    <property type="term" value="F:sequence-specific DNA binding"/>
    <property type="evidence" value="ECO:0007669"/>
    <property type="project" value="TreeGrafter"/>
</dbReference>
<dbReference type="GO" id="GO:0045905">
    <property type="term" value="P:positive regulation of translational termination"/>
    <property type="evidence" value="ECO:0007669"/>
    <property type="project" value="TreeGrafter"/>
</dbReference>
<dbReference type="EMBL" id="JALJOU010000086">
    <property type="protein sequence ID" value="KAK9822489.1"/>
    <property type="molecule type" value="Genomic_DNA"/>
</dbReference>
<sequence length="423" mass="45758">MQNLAQSDSRVSLQTVAELLQERTPPRPAEGDQDLQRRLNIAGLVYNTWTARGSQQEVLAERLLDGTADALRSFAFSYDDFVRDFMAPNRPVIIQGVTDGWQARTAWVTADGGVDIDALAAAYGDARVAAVDAPRGWEGGCRERRELSLREYAAWWRRRAAGQEAGALYVKDWHFAAEFPGAKAFSTPPCNPDSGAGSPATAGADDGERKPCQREGLATSDYRFVYLGPAGSHTALHADVLRSFSWSVNVCGRKLWRLLPPEHTPLLLDRFGRDMPPCLPCADTPCDAAAAEGFPNLAAAAPHVVTVVQEAGEAIFVPSGWHHTVVNLADTLSVNANWLNAFNVHWAGGLLRREHAQAAAAIEDCRESCSSAAEFEALVQRNLAANAGMGYAGFASLVAAMAARELRCLRKRLPLANARALLP</sequence>
<dbReference type="PROSITE" id="PS51184">
    <property type="entry name" value="JMJC"/>
    <property type="match status" value="1"/>
</dbReference>
<evidence type="ECO:0000256" key="2">
    <source>
        <dbReference type="SAM" id="MobiDB-lite"/>
    </source>
</evidence>
<feature type="region of interest" description="Disordered" evidence="2">
    <location>
        <begin position="188"/>
        <end position="212"/>
    </location>
</feature>
<dbReference type="InterPro" id="IPR041667">
    <property type="entry name" value="Cupin_8"/>
</dbReference>
<dbReference type="PANTHER" id="PTHR12480:SF6">
    <property type="entry name" value="2-OXOGLUTARATE AND IRON-DEPENDENT OXYGENASE JMJD4"/>
    <property type="match status" value="1"/>
</dbReference>
<comment type="similarity">
    <text evidence="1">Belongs to the JARID1 histone demethylase family.</text>
</comment>
<dbReference type="GO" id="GO:0005737">
    <property type="term" value="C:cytoplasm"/>
    <property type="evidence" value="ECO:0007669"/>
    <property type="project" value="TreeGrafter"/>
</dbReference>
<gene>
    <name evidence="4" type="ORF">WJX81_002142</name>
</gene>
<feature type="domain" description="JmjC" evidence="3">
    <location>
        <begin position="168"/>
        <end position="355"/>
    </location>
</feature>
<dbReference type="PANTHER" id="PTHR12480">
    <property type="entry name" value="ARGININE DEMETHYLASE AND LYSYL-HYDROXYLASE JMJD"/>
    <property type="match status" value="1"/>
</dbReference>